<dbReference type="PROSITE" id="PS51186">
    <property type="entry name" value="GNAT"/>
    <property type="match status" value="1"/>
</dbReference>
<evidence type="ECO:0000313" key="2">
    <source>
        <dbReference type="EMBL" id="GGZ45979.1"/>
    </source>
</evidence>
<comment type="caution">
    <text evidence="2">The sequence shown here is derived from an EMBL/GenBank/DDBJ whole genome shotgun (WGS) entry which is preliminary data.</text>
</comment>
<accession>A0ABQ3BHV5</accession>
<dbReference type="PANTHER" id="PTHR43792">
    <property type="entry name" value="GNAT FAMILY, PUTATIVE (AFU_ORTHOLOGUE AFUA_3G00765)-RELATED-RELATED"/>
    <property type="match status" value="1"/>
</dbReference>
<evidence type="ECO:0000313" key="3">
    <source>
        <dbReference type="Proteomes" id="UP000615593"/>
    </source>
</evidence>
<evidence type="ECO:0000259" key="1">
    <source>
        <dbReference type="PROSITE" id="PS51186"/>
    </source>
</evidence>
<dbReference type="SUPFAM" id="SSF55729">
    <property type="entry name" value="Acyl-CoA N-acyltransferases (Nat)"/>
    <property type="match status" value="1"/>
</dbReference>
<gene>
    <name evidence="2" type="ORF">GCM10008088_04150</name>
</gene>
<feature type="domain" description="N-acetyltransferase" evidence="1">
    <location>
        <begin position="31"/>
        <end position="178"/>
    </location>
</feature>
<proteinExistence type="predicted"/>
<dbReference type="InterPro" id="IPR000182">
    <property type="entry name" value="GNAT_dom"/>
</dbReference>
<name>A0ABQ3BHV5_9FLAO</name>
<reference evidence="3" key="1">
    <citation type="journal article" date="2019" name="Int. J. Syst. Evol. Microbiol.">
        <title>The Global Catalogue of Microorganisms (GCM) 10K type strain sequencing project: providing services to taxonomists for standard genome sequencing and annotation.</title>
        <authorList>
            <consortium name="The Broad Institute Genomics Platform"/>
            <consortium name="The Broad Institute Genome Sequencing Center for Infectious Disease"/>
            <person name="Wu L."/>
            <person name="Ma J."/>
        </authorList>
    </citation>
    <scope>NUCLEOTIDE SEQUENCE [LARGE SCALE GENOMIC DNA]</scope>
    <source>
        <strain evidence="3">KCTC 12708</strain>
    </source>
</reference>
<dbReference type="InterPro" id="IPR051531">
    <property type="entry name" value="N-acetyltransferase"/>
</dbReference>
<protein>
    <submittedName>
        <fullName evidence="2">N-acetyltransferase</fullName>
    </submittedName>
</protein>
<dbReference type="Pfam" id="PF13302">
    <property type="entry name" value="Acetyltransf_3"/>
    <property type="match status" value="1"/>
</dbReference>
<sequence>MFVNFKDNMFKINLQRSKYYLRSINSSDLSMIFKGLSHPDVIKHYGVSFASLEETKAQLQWYKNLELSGSGKWFAICELNTDQFLGAVGLNDLIELHQKAEIGIWLLPEHWGKGILQEVMPKIVAYGFNELQLHRIEGFVESENTKCRRAIAKTGFTYEGTMKDCEQKDGKWISLSVYAILNP</sequence>
<dbReference type="PANTHER" id="PTHR43792:SF9">
    <property type="entry name" value="RIBOSOMAL-PROTEIN-ALANINE ACETYLTRANSFERASE"/>
    <property type="match status" value="1"/>
</dbReference>
<dbReference type="Gene3D" id="3.40.630.30">
    <property type="match status" value="1"/>
</dbReference>
<dbReference type="Proteomes" id="UP000615593">
    <property type="component" value="Unassembled WGS sequence"/>
</dbReference>
<keyword evidence="3" id="KW-1185">Reference proteome</keyword>
<dbReference type="EMBL" id="BMWY01000001">
    <property type="protein sequence ID" value="GGZ45979.1"/>
    <property type="molecule type" value="Genomic_DNA"/>
</dbReference>
<dbReference type="InterPro" id="IPR016181">
    <property type="entry name" value="Acyl_CoA_acyltransferase"/>
</dbReference>
<organism evidence="2 3">
    <name type="scientific">Mesonia mobilis</name>
    <dbReference type="NCBI Taxonomy" id="369791"/>
    <lineage>
        <taxon>Bacteria</taxon>
        <taxon>Pseudomonadati</taxon>
        <taxon>Bacteroidota</taxon>
        <taxon>Flavobacteriia</taxon>
        <taxon>Flavobacteriales</taxon>
        <taxon>Flavobacteriaceae</taxon>
        <taxon>Mesonia</taxon>
    </lineage>
</organism>